<dbReference type="GO" id="GO:0009063">
    <property type="term" value="P:amino acid catabolic process"/>
    <property type="evidence" value="ECO:0007669"/>
    <property type="project" value="InterPro"/>
</dbReference>
<keyword evidence="8" id="KW-1133">Transmembrane helix</keyword>
<dbReference type="EC" id="5.1.1.-" evidence="7"/>
<comment type="caution">
    <text evidence="10">The sequence shown here is derived from an EMBL/GenBank/DDBJ whole genome shotgun (WGS) entry which is preliminary data.</text>
</comment>
<dbReference type="InterPro" id="IPR034593">
    <property type="entry name" value="DgoD-like"/>
</dbReference>
<reference evidence="10 11" key="1">
    <citation type="submission" date="2014-07" db="EMBL/GenBank/DDBJ databases">
        <title>Tepidicaulis marinum gen. nov., sp. nov., a novel marine bacterium denitrifying nitrate to nitrous oxide strictly under microaerobic conditions.</title>
        <authorList>
            <person name="Takeuchi M."/>
            <person name="Yamagishi T."/>
            <person name="Kamagata Y."/>
            <person name="Oshima K."/>
            <person name="Hattori M."/>
            <person name="Katayama T."/>
            <person name="Hanada S."/>
            <person name="Tamaki H."/>
            <person name="Marumo K."/>
            <person name="Maeda H."/>
            <person name="Nedachi M."/>
            <person name="Iwasaki W."/>
            <person name="Suwa Y."/>
            <person name="Sakata S."/>
        </authorList>
    </citation>
    <scope>NUCLEOTIDE SEQUENCE [LARGE SCALE GENOMIC DNA]</scope>
    <source>
        <strain evidence="10 11">MA2</strain>
    </source>
</reference>
<gene>
    <name evidence="10" type="ORF">M2A_1294</name>
</gene>
<dbReference type="NCBIfam" id="NF042940">
    <property type="entry name" value="racemase_DgcA"/>
    <property type="match status" value="1"/>
</dbReference>
<dbReference type="InterPro" id="IPR029065">
    <property type="entry name" value="Enolase_C-like"/>
</dbReference>
<feature type="binding site" evidence="6">
    <location>
        <position position="200"/>
    </location>
    <ligand>
        <name>Mg(2+)</name>
        <dbReference type="ChEBI" id="CHEBI:18420"/>
    </ligand>
</feature>
<dbReference type="InterPro" id="IPR013341">
    <property type="entry name" value="Mandelate_racemase_N_dom"/>
</dbReference>
<proteinExistence type="inferred from homology"/>
<dbReference type="eggNOG" id="COG4948">
    <property type="taxonomic scope" value="Bacteria"/>
</dbReference>
<dbReference type="PANTHER" id="PTHR48080:SF3">
    <property type="entry name" value="ENOLASE SUPERFAMILY MEMBER DDB_G0284701"/>
    <property type="match status" value="1"/>
</dbReference>
<evidence type="ECO:0000256" key="3">
    <source>
        <dbReference type="ARBA" id="ARBA00022842"/>
    </source>
</evidence>
<evidence type="ECO:0000256" key="7">
    <source>
        <dbReference type="RuleBase" id="RU366006"/>
    </source>
</evidence>
<dbReference type="RefSeq" id="WP_045444681.1">
    <property type="nucleotide sequence ID" value="NZ_BBIO01000005.1"/>
</dbReference>
<keyword evidence="8" id="KW-0472">Membrane</keyword>
<protein>
    <recommendedName>
        <fullName evidence="7">Dipeptide epimerase</fullName>
        <ecNumber evidence="7">5.1.1.-</ecNumber>
    </recommendedName>
</protein>
<evidence type="ECO:0000259" key="9">
    <source>
        <dbReference type="SMART" id="SM00922"/>
    </source>
</evidence>
<evidence type="ECO:0000256" key="5">
    <source>
        <dbReference type="PIRSR" id="PIRSR634603-1"/>
    </source>
</evidence>
<evidence type="ECO:0000256" key="1">
    <source>
        <dbReference type="ARBA" id="ARBA00008031"/>
    </source>
</evidence>
<feature type="active site" description="Proton acceptor; specific for (R)-substrate epimerization" evidence="5">
    <location>
        <position position="149"/>
    </location>
</feature>
<dbReference type="GO" id="GO:0016855">
    <property type="term" value="F:racemase and epimerase activity, acting on amino acids and derivatives"/>
    <property type="evidence" value="ECO:0007669"/>
    <property type="project" value="UniProtKB-UniRule"/>
</dbReference>
<comment type="cofactor">
    <cofactor evidence="6 7">
        <name>Mg(2+)</name>
        <dbReference type="ChEBI" id="CHEBI:18420"/>
    </cofactor>
    <text evidence="6 7">Binds 1 Mg(2+) ion per subunit.</text>
</comment>
<dbReference type="AlphaFoldDB" id="A0A081B9S7"/>
<dbReference type="InterPro" id="IPR036849">
    <property type="entry name" value="Enolase-like_C_sf"/>
</dbReference>
<dbReference type="STRING" id="1333998.M2A_1294"/>
<keyword evidence="3 6" id="KW-0460">Magnesium</keyword>
<dbReference type="CDD" id="cd03319">
    <property type="entry name" value="L-Ala-DL-Glu_epimerase"/>
    <property type="match status" value="1"/>
</dbReference>
<keyword evidence="4 7" id="KW-0413">Isomerase</keyword>
<dbReference type="EMBL" id="BBIO01000005">
    <property type="protein sequence ID" value="GAK44795.1"/>
    <property type="molecule type" value="Genomic_DNA"/>
</dbReference>
<evidence type="ECO:0000256" key="2">
    <source>
        <dbReference type="ARBA" id="ARBA00022723"/>
    </source>
</evidence>
<evidence type="ECO:0000256" key="4">
    <source>
        <dbReference type="ARBA" id="ARBA00023235"/>
    </source>
</evidence>
<dbReference type="SFLD" id="SFLDG00180">
    <property type="entry name" value="muconate_cycloisomerase"/>
    <property type="match status" value="1"/>
</dbReference>
<dbReference type="PROSITE" id="PS00909">
    <property type="entry name" value="MR_MLE_2"/>
    <property type="match status" value="1"/>
</dbReference>
<accession>A0A081B9S7</accession>
<feature type="transmembrane region" description="Helical" evidence="8">
    <location>
        <begin position="269"/>
        <end position="294"/>
    </location>
</feature>
<feature type="binding site" evidence="6">
    <location>
        <position position="174"/>
    </location>
    <ligand>
        <name>Mg(2+)</name>
        <dbReference type="ChEBI" id="CHEBI:18420"/>
    </ligand>
</feature>
<feature type="binding site" evidence="6">
    <location>
        <position position="223"/>
    </location>
    <ligand>
        <name>Mg(2+)</name>
        <dbReference type="ChEBI" id="CHEBI:18420"/>
    </ligand>
</feature>
<dbReference type="SFLD" id="SFLDF00010">
    <property type="entry name" value="dipeptide_epimerase"/>
    <property type="match status" value="1"/>
</dbReference>
<dbReference type="SMART" id="SM00922">
    <property type="entry name" value="MR_MLE"/>
    <property type="match status" value="1"/>
</dbReference>
<dbReference type="InterPro" id="IPR013342">
    <property type="entry name" value="Mandelate_racemase_C"/>
</dbReference>
<evidence type="ECO:0000256" key="6">
    <source>
        <dbReference type="PIRSR" id="PIRSR634603-3"/>
    </source>
</evidence>
<keyword evidence="11" id="KW-1185">Reference proteome</keyword>
<dbReference type="Gene3D" id="3.20.20.120">
    <property type="entry name" value="Enolase-like C-terminal domain"/>
    <property type="match status" value="1"/>
</dbReference>
<evidence type="ECO:0000313" key="10">
    <source>
        <dbReference type="EMBL" id="GAK44795.1"/>
    </source>
</evidence>
<keyword evidence="2 6" id="KW-0479">Metal-binding</keyword>
<sequence>MRNLTVTIEAWPIKGRFAISRGAKTEAEVIFVTLEDGPHKGRGECVPYGRYGETLESVAAQIDSIADEFQEKPSREALARLLPAGAARNALDCALWDLEAKWAGMPVWQLAGLPKPEPLTTAFTLSLDTPSAMHKAAKNAASRPLLKIKLGGDGDLERLAAVREGAPGSDLIVDANEGWAPDNLERLLSEIAPYRVALIEQPLPVGDDACLASVKSPIPLCADESCHTSADLVRLASLYDAVNIKLDKTGGFTEALHTIEKARGLGMEIMIGCMVGTSLAMAPAALLAAGAAFVDLDGPLLLAEDREPGLRYEGSVLFPPERALWG</sequence>
<dbReference type="SUPFAM" id="SSF51604">
    <property type="entry name" value="Enolase C-terminal domain-like"/>
    <property type="match status" value="1"/>
</dbReference>
<dbReference type="SUPFAM" id="SSF54826">
    <property type="entry name" value="Enolase N-terminal domain-like"/>
    <property type="match status" value="1"/>
</dbReference>
<evidence type="ECO:0000313" key="11">
    <source>
        <dbReference type="Proteomes" id="UP000028702"/>
    </source>
</evidence>
<dbReference type="GO" id="GO:0000287">
    <property type="term" value="F:magnesium ion binding"/>
    <property type="evidence" value="ECO:0007669"/>
    <property type="project" value="UniProtKB-ARBA"/>
</dbReference>
<dbReference type="Gene3D" id="3.30.390.10">
    <property type="entry name" value="Enolase-like, N-terminal domain"/>
    <property type="match status" value="1"/>
</dbReference>
<comment type="similarity">
    <text evidence="1 7">Belongs to the mandelate racemase/muconate lactonizing enzyme family.</text>
</comment>
<organism evidence="10 11">
    <name type="scientific">Tepidicaulis marinus</name>
    <dbReference type="NCBI Taxonomy" id="1333998"/>
    <lineage>
        <taxon>Bacteria</taxon>
        <taxon>Pseudomonadati</taxon>
        <taxon>Pseudomonadota</taxon>
        <taxon>Alphaproteobacteria</taxon>
        <taxon>Hyphomicrobiales</taxon>
        <taxon>Parvibaculaceae</taxon>
        <taxon>Tepidicaulis</taxon>
    </lineage>
</organism>
<dbReference type="Pfam" id="PF02746">
    <property type="entry name" value="MR_MLE_N"/>
    <property type="match status" value="1"/>
</dbReference>
<dbReference type="PANTHER" id="PTHR48080">
    <property type="entry name" value="D-GALACTONATE DEHYDRATASE-RELATED"/>
    <property type="match status" value="1"/>
</dbReference>
<evidence type="ECO:0000256" key="8">
    <source>
        <dbReference type="SAM" id="Phobius"/>
    </source>
</evidence>
<dbReference type="Proteomes" id="UP000028702">
    <property type="component" value="Unassembled WGS sequence"/>
</dbReference>
<dbReference type="InterPro" id="IPR034603">
    <property type="entry name" value="Dipeptide_epimerase"/>
</dbReference>
<dbReference type="InterPro" id="IPR018110">
    <property type="entry name" value="Mandel_Rmase/mucon_lact_enz_CS"/>
</dbReference>
<feature type="active site" description="Proton acceptor; specific for (S)-substrate epimerization" evidence="5">
    <location>
        <position position="245"/>
    </location>
</feature>
<dbReference type="Pfam" id="PF13378">
    <property type="entry name" value="MR_MLE_C"/>
    <property type="match status" value="1"/>
</dbReference>
<keyword evidence="8" id="KW-0812">Transmembrane</keyword>
<dbReference type="SFLD" id="SFLDS00001">
    <property type="entry name" value="Enolase"/>
    <property type="match status" value="1"/>
</dbReference>
<feature type="domain" description="Mandelate racemase/muconate lactonizing enzyme C-terminal" evidence="9">
    <location>
        <begin position="130"/>
        <end position="221"/>
    </location>
</feature>
<name>A0A081B9S7_9HYPH</name>
<dbReference type="InterPro" id="IPR029017">
    <property type="entry name" value="Enolase-like_N"/>
</dbReference>